<sequence length="235" mass="27820">MHILKMDEMNRLQQERRELFRKDVLHILNGQAMYEEFEDGKLLGDSDYVPFNEAMCVHTTTNFVFDQKFIETRAFGHHDSVENYRKKVIEPLDNLINKQYEGIVLWFGEDMFCQMNVLTLLAYLEQSGYDRNVYLNSFQEDVFKVSQTELTLGNYSSVYEDVLINHHKPSIVLLPIMDRAIDLYLDMLKEENAVVQYISDHKELPESVLINRLFIRFPDLGYGDVQYRELINKIK</sequence>
<accession>A0ABV8X729</accession>
<protein>
    <submittedName>
        <fullName evidence="1">AraC family transcriptional regulator</fullName>
    </submittedName>
</protein>
<proteinExistence type="predicted"/>
<keyword evidence="2" id="KW-1185">Reference proteome</keyword>
<organism evidence="1 2">
    <name type="scientific">Chungangia koreensis</name>
    <dbReference type="NCBI Taxonomy" id="752657"/>
    <lineage>
        <taxon>Bacteria</taxon>
        <taxon>Bacillati</taxon>
        <taxon>Bacillota</taxon>
        <taxon>Bacilli</taxon>
        <taxon>Lactobacillales</taxon>
        <taxon>Chungangia</taxon>
    </lineage>
</organism>
<dbReference type="EMBL" id="JBHSEC010000019">
    <property type="protein sequence ID" value="MFC4411208.1"/>
    <property type="molecule type" value="Genomic_DNA"/>
</dbReference>
<dbReference type="RefSeq" id="WP_378155874.1">
    <property type="nucleotide sequence ID" value="NZ_JBHSEC010000019.1"/>
</dbReference>
<gene>
    <name evidence="1" type="ORF">ACFOZY_12330</name>
</gene>
<name>A0ABV8X729_9LACT</name>
<dbReference type="Proteomes" id="UP001595817">
    <property type="component" value="Unassembled WGS sequence"/>
</dbReference>
<comment type="caution">
    <text evidence="1">The sequence shown here is derived from an EMBL/GenBank/DDBJ whole genome shotgun (WGS) entry which is preliminary data.</text>
</comment>
<reference evidence="2" key="1">
    <citation type="journal article" date="2019" name="Int. J. Syst. Evol. Microbiol.">
        <title>The Global Catalogue of Microorganisms (GCM) 10K type strain sequencing project: providing services to taxonomists for standard genome sequencing and annotation.</title>
        <authorList>
            <consortium name="The Broad Institute Genomics Platform"/>
            <consortium name="The Broad Institute Genome Sequencing Center for Infectious Disease"/>
            <person name="Wu L."/>
            <person name="Ma J."/>
        </authorList>
    </citation>
    <scope>NUCLEOTIDE SEQUENCE [LARGE SCALE GENOMIC DNA]</scope>
    <source>
        <strain evidence="2">CCUG 59778</strain>
    </source>
</reference>
<evidence type="ECO:0000313" key="2">
    <source>
        <dbReference type="Proteomes" id="UP001595817"/>
    </source>
</evidence>
<evidence type="ECO:0000313" key="1">
    <source>
        <dbReference type="EMBL" id="MFC4411208.1"/>
    </source>
</evidence>